<dbReference type="InterPro" id="IPR055481">
    <property type="entry name" value="DUF7053"/>
</dbReference>
<dbReference type="Proteomes" id="UP001271007">
    <property type="component" value="Unassembled WGS sequence"/>
</dbReference>
<evidence type="ECO:0000313" key="4">
    <source>
        <dbReference type="Proteomes" id="UP001271007"/>
    </source>
</evidence>
<organism evidence="3 4">
    <name type="scientific">Extremus antarcticus</name>
    <dbReference type="NCBI Taxonomy" id="702011"/>
    <lineage>
        <taxon>Eukaryota</taxon>
        <taxon>Fungi</taxon>
        <taxon>Dikarya</taxon>
        <taxon>Ascomycota</taxon>
        <taxon>Pezizomycotina</taxon>
        <taxon>Dothideomycetes</taxon>
        <taxon>Dothideomycetidae</taxon>
        <taxon>Mycosphaerellales</taxon>
        <taxon>Extremaceae</taxon>
        <taxon>Extremus</taxon>
    </lineage>
</organism>
<feature type="compositionally biased region" description="Basic and acidic residues" evidence="1">
    <location>
        <begin position="159"/>
        <end position="175"/>
    </location>
</feature>
<name>A0AAJ0DHS1_9PEZI</name>
<dbReference type="AlphaFoldDB" id="A0AAJ0DHS1"/>
<gene>
    <name evidence="3" type="ORF">LTR09_004905</name>
</gene>
<dbReference type="EMBL" id="JAWDJX010000013">
    <property type="protein sequence ID" value="KAK3054127.1"/>
    <property type="molecule type" value="Genomic_DNA"/>
</dbReference>
<comment type="caution">
    <text evidence="3">The sequence shown here is derived from an EMBL/GenBank/DDBJ whole genome shotgun (WGS) entry which is preliminary data.</text>
</comment>
<dbReference type="PANTHER" id="PTHR38117">
    <property type="entry name" value="NACHT AND WD40 DOMAIN PROTEIN"/>
    <property type="match status" value="1"/>
</dbReference>
<keyword evidence="4" id="KW-1185">Reference proteome</keyword>
<proteinExistence type="predicted"/>
<accession>A0AAJ0DHS1</accession>
<dbReference type="PANTHER" id="PTHR38117:SF1">
    <property type="entry name" value="DUF3074 DOMAIN-CONTAINING PROTEIN"/>
    <property type="match status" value="1"/>
</dbReference>
<evidence type="ECO:0000313" key="3">
    <source>
        <dbReference type="EMBL" id="KAK3054127.1"/>
    </source>
</evidence>
<reference evidence="3" key="1">
    <citation type="submission" date="2023-04" db="EMBL/GenBank/DDBJ databases">
        <title>Black Yeasts Isolated from many extreme environments.</title>
        <authorList>
            <person name="Coleine C."/>
            <person name="Stajich J.E."/>
            <person name="Selbmann L."/>
        </authorList>
    </citation>
    <scope>NUCLEOTIDE SEQUENCE</scope>
    <source>
        <strain evidence="3">CCFEE 5312</strain>
    </source>
</reference>
<evidence type="ECO:0000256" key="1">
    <source>
        <dbReference type="SAM" id="MobiDB-lite"/>
    </source>
</evidence>
<feature type="region of interest" description="Disordered" evidence="1">
    <location>
        <begin position="159"/>
        <end position="188"/>
    </location>
</feature>
<dbReference type="Pfam" id="PF23155">
    <property type="entry name" value="DUF7053"/>
    <property type="match status" value="1"/>
</dbReference>
<sequence>MTSWRRKFHTEVTTHVPQDIDAKALIDAFHDHDFIITMQPIVTRHQVRDRDPASGKLTYDVWEAISILPFGLWKREIQFKVSFMDKNDGTTSMINAPGGFDSEATYTIKPGPGWDGEGGGWIIEESIESECNMLLKWFIEGTMVPVRQKMHAQILEHVRETERKQRANEARRSEASRASGGTDRPDGN</sequence>
<protein>
    <recommendedName>
        <fullName evidence="2">DUF7053 domain-containing protein</fullName>
    </recommendedName>
</protein>
<evidence type="ECO:0000259" key="2">
    <source>
        <dbReference type="Pfam" id="PF23155"/>
    </source>
</evidence>
<feature type="domain" description="DUF7053" evidence="2">
    <location>
        <begin position="7"/>
        <end position="159"/>
    </location>
</feature>